<dbReference type="InterPro" id="IPR019734">
    <property type="entry name" value="TPR_rpt"/>
</dbReference>
<feature type="transmembrane region" description="Helical" evidence="7">
    <location>
        <begin position="184"/>
        <end position="201"/>
    </location>
</feature>
<feature type="transmembrane region" description="Helical" evidence="7">
    <location>
        <begin position="28"/>
        <end position="47"/>
    </location>
</feature>
<feature type="repeat" description="TPR" evidence="5">
    <location>
        <begin position="617"/>
        <end position="650"/>
    </location>
</feature>
<keyword evidence="2 7" id="KW-0812">Transmembrane</keyword>
<dbReference type="InterPro" id="IPR007016">
    <property type="entry name" value="O-antigen_ligase-rel_domated"/>
</dbReference>
<evidence type="ECO:0000256" key="5">
    <source>
        <dbReference type="PROSITE-ProRule" id="PRU00339"/>
    </source>
</evidence>
<evidence type="ECO:0000256" key="2">
    <source>
        <dbReference type="ARBA" id="ARBA00022692"/>
    </source>
</evidence>
<dbReference type="Pfam" id="PF14559">
    <property type="entry name" value="TPR_19"/>
    <property type="match status" value="1"/>
</dbReference>
<evidence type="ECO:0000259" key="8">
    <source>
        <dbReference type="Pfam" id="PF04932"/>
    </source>
</evidence>
<comment type="subcellular location">
    <subcellularLocation>
        <location evidence="1">Membrane</location>
        <topology evidence="1">Multi-pass membrane protein</topology>
    </subcellularLocation>
</comment>
<feature type="transmembrane region" description="Helical" evidence="7">
    <location>
        <begin position="465"/>
        <end position="483"/>
    </location>
</feature>
<evidence type="ECO:0000313" key="9">
    <source>
        <dbReference type="EMBL" id="TEB04621.1"/>
    </source>
</evidence>
<feature type="transmembrane region" description="Helical" evidence="7">
    <location>
        <begin position="337"/>
        <end position="357"/>
    </location>
</feature>
<feature type="transmembrane region" description="Helical" evidence="7">
    <location>
        <begin position="271"/>
        <end position="293"/>
    </location>
</feature>
<dbReference type="GO" id="GO:0016020">
    <property type="term" value="C:membrane"/>
    <property type="evidence" value="ECO:0007669"/>
    <property type="project" value="UniProtKB-SubCell"/>
</dbReference>
<dbReference type="PANTHER" id="PTHR37422:SF13">
    <property type="entry name" value="LIPOPOLYSACCHARIDE BIOSYNTHESIS PROTEIN PA4999-RELATED"/>
    <property type="match status" value="1"/>
</dbReference>
<dbReference type="InterPro" id="IPR011990">
    <property type="entry name" value="TPR-like_helical_dom_sf"/>
</dbReference>
<dbReference type="RefSeq" id="WP_190258978.1">
    <property type="nucleotide sequence ID" value="NZ_QFGA01000003.1"/>
</dbReference>
<gene>
    <name evidence="9" type="ORF">Psch_03382</name>
</gene>
<evidence type="ECO:0000256" key="7">
    <source>
        <dbReference type="SAM" id="Phobius"/>
    </source>
</evidence>
<feature type="transmembrane region" description="Helical" evidence="7">
    <location>
        <begin position="59"/>
        <end position="75"/>
    </location>
</feature>
<dbReference type="SUPFAM" id="SSF48452">
    <property type="entry name" value="TPR-like"/>
    <property type="match status" value="2"/>
</dbReference>
<feature type="transmembrane region" description="Helical" evidence="7">
    <location>
        <begin position="489"/>
        <end position="508"/>
    </location>
</feature>
<accession>A0A4Y7R7K4</accession>
<proteinExistence type="predicted"/>
<feature type="repeat" description="TPR" evidence="5">
    <location>
        <begin position="583"/>
        <end position="616"/>
    </location>
</feature>
<keyword evidence="5" id="KW-0802">TPR repeat</keyword>
<name>A0A4Y7R7K4_9FIRM</name>
<dbReference type="PROSITE" id="PS50005">
    <property type="entry name" value="TPR"/>
    <property type="match status" value="2"/>
</dbReference>
<dbReference type="PANTHER" id="PTHR37422">
    <property type="entry name" value="TEICHURONIC ACID BIOSYNTHESIS PROTEIN TUAE"/>
    <property type="match status" value="1"/>
</dbReference>
<dbReference type="SMART" id="SM00028">
    <property type="entry name" value="TPR"/>
    <property type="match status" value="4"/>
</dbReference>
<keyword evidence="4 7" id="KW-0472">Membrane</keyword>
<evidence type="ECO:0000256" key="3">
    <source>
        <dbReference type="ARBA" id="ARBA00022989"/>
    </source>
</evidence>
<feature type="transmembrane region" description="Helical" evidence="7">
    <location>
        <begin position="423"/>
        <end position="444"/>
    </location>
</feature>
<feature type="transmembrane region" description="Helical" evidence="7">
    <location>
        <begin position="299"/>
        <end position="321"/>
    </location>
</feature>
<keyword evidence="3 7" id="KW-1133">Transmembrane helix</keyword>
<organism evidence="9 10">
    <name type="scientific">Pelotomaculum schinkii</name>
    <dbReference type="NCBI Taxonomy" id="78350"/>
    <lineage>
        <taxon>Bacteria</taxon>
        <taxon>Bacillati</taxon>
        <taxon>Bacillota</taxon>
        <taxon>Clostridia</taxon>
        <taxon>Eubacteriales</taxon>
        <taxon>Desulfotomaculaceae</taxon>
        <taxon>Pelotomaculum</taxon>
    </lineage>
</organism>
<evidence type="ECO:0000256" key="4">
    <source>
        <dbReference type="ARBA" id="ARBA00023136"/>
    </source>
</evidence>
<protein>
    <submittedName>
        <fullName evidence="9">Tetratricopeptide repeat protein</fullName>
    </submittedName>
</protein>
<feature type="region of interest" description="Disordered" evidence="6">
    <location>
        <begin position="1"/>
        <end position="22"/>
    </location>
</feature>
<dbReference type="Pfam" id="PF04932">
    <property type="entry name" value="Wzy_C"/>
    <property type="match status" value="1"/>
</dbReference>
<feature type="transmembrane region" description="Helical" evidence="7">
    <location>
        <begin position="247"/>
        <end position="264"/>
    </location>
</feature>
<reference evidence="9 10" key="1">
    <citation type="journal article" date="2018" name="Environ. Microbiol.">
        <title>Novel energy conservation strategies and behaviour of Pelotomaculum schinkii driving syntrophic propionate catabolism.</title>
        <authorList>
            <person name="Hidalgo-Ahumada C.A.P."/>
            <person name="Nobu M.K."/>
            <person name="Narihiro T."/>
            <person name="Tamaki H."/>
            <person name="Liu W.T."/>
            <person name="Kamagata Y."/>
            <person name="Stams A.J.M."/>
            <person name="Imachi H."/>
            <person name="Sousa D.Z."/>
        </authorList>
    </citation>
    <scope>NUCLEOTIDE SEQUENCE [LARGE SCALE GENOMIC DNA]</scope>
    <source>
        <strain evidence="9 10">HH</strain>
    </source>
</reference>
<dbReference type="Proteomes" id="UP000298324">
    <property type="component" value="Unassembled WGS sequence"/>
</dbReference>
<evidence type="ECO:0000256" key="1">
    <source>
        <dbReference type="ARBA" id="ARBA00004141"/>
    </source>
</evidence>
<dbReference type="InterPro" id="IPR051533">
    <property type="entry name" value="WaaL-like"/>
</dbReference>
<feature type="transmembrane region" description="Helical" evidence="7">
    <location>
        <begin position="87"/>
        <end position="109"/>
    </location>
</feature>
<feature type="transmembrane region" description="Helical" evidence="7">
    <location>
        <begin position="528"/>
        <end position="549"/>
    </location>
</feature>
<feature type="transmembrane region" description="Helical" evidence="7">
    <location>
        <begin position="144"/>
        <end position="164"/>
    </location>
</feature>
<dbReference type="AlphaFoldDB" id="A0A4Y7R7K4"/>
<sequence length="797" mass="88574">MAKTVTKSNITKKTPTVPKKTQESPVEWTHQLAFWGLAILLFLPPYFRGLFFQPEQERALIFAGVVFWLAWLWKWSKRDNNFLSHPLDYFALALPVVYLVSAFQAVAYGVAVNEIVKTTLYFITFWLVSRLVNNAKDVTSILHVVYFSAIGVALAGLATATGIISIKDGFLDGRIYSTLQYPNALASYLAAVLFIGLYLWRKPGLEIPAASGNKMGAAWSKGNWIQYLYATGNFLLFTVLLGTRSNGGLLVFGIVLLIFIIGLPRGSRIPVIIHFTLFSPPSLLATIMFLNAATGGHQGIAWLWIAVGLALAWAGQALYHLAERKGLLTWIAAHKTVLLAALLLVVTAGCIFSGFYINTHSDTAKNIIEDLRLRNASERFYFFQDAMKMFKERPILGWGGGGWEAAYRSYQSYLYNSNQVHGYYFQVMVETGVLGILVVLGIWGSFLYLTHRLYHGAKSNAPRQALVLTITSAAVMLGLHAVIDFDLSLSAITLVLWMMFGLTVSPALSGKKQDARKGKKYVPANNTVLAGASVAALVIMVFAGCLAWSNYKAAEAGKSLQKQDGNKAVAYMEEAIAYNPVNYLYYSNLSRIYQQQGKTDEAIAQLEQAINLNRYNPALYTDLANLYFNSKNYDEAVLNAERSLTLAPFQIQWYEVLSRIYFLGGYMELIDGKKDLAKDNFVKAIGVPELIKSRVNSLSDQEKRLWKDAPMLSATPAVSLNAGSSLYLLGMWPEAETYLQTAMQDENNKGEAAVWLSLLKDKQGKAQEARDLLEQAKELSPQIANSYESLKNLEILE</sequence>
<keyword evidence="10" id="KW-1185">Reference proteome</keyword>
<evidence type="ECO:0000313" key="10">
    <source>
        <dbReference type="Proteomes" id="UP000298324"/>
    </source>
</evidence>
<dbReference type="Gene3D" id="1.25.40.10">
    <property type="entry name" value="Tetratricopeptide repeat domain"/>
    <property type="match status" value="1"/>
</dbReference>
<feature type="transmembrane region" description="Helical" evidence="7">
    <location>
        <begin position="222"/>
        <end position="241"/>
    </location>
</feature>
<dbReference type="EMBL" id="QFGA01000003">
    <property type="protein sequence ID" value="TEB04621.1"/>
    <property type="molecule type" value="Genomic_DNA"/>
</dbReference>
<comment type="caution">
    <text evidence="9">The sequence shown here is derived from an EMBL/GenBank/DDBJ whole genome shotgun (WGS) entry which is preliminary data.</text>
</comment>
<feature type="domain" description="O-antigen ligase-related" evidence="8">
    <location>
        <begin position="234"/>
        <end position="439"/>
    </location>
</feature>
<evidence type="ECO:0000256" key="6">
    <source>
        <dbReference type="SAM" id="MobiDB-lite"/>
    </source>
</evidence>